<gene>
    <name evidence="5" type="ORF">KEM09_08425</name>
</gene>
<accession>A0ABS5K8V3</accession>
<dbReference type="PROSITE" id="PS50093">
    <property type="entry name" value="PKD"/>
    <property type="match status" value="1"/>
</dbReference>
<dbReference type="InterPro" id="IPR000601">
    <property type="entry name" value="PKD_dom"/>
</dbReference>
<dbReference type="InterPro" id="IPR013320">
    <property type="entry name" value="ConA-like_dom_sf"/>
</dbReference>
<proteinExistence type="inferred from homology"/>
<dbReference type="Gene3D" id="2.60.40.10">
    <property type="entry name" value="Immunoglobulins"/>
    <property type="match status" value="1"/>
</dbReference>
<keyword evidence="2" id="KW-0732">Signal</keyword>
<dbReference type="SUPFAM" id="SSF49899">
    <property type="entry name" value="Concanavalin A-like lectins/glucanases"/>
    <property type="match status" value="1"/>
</dbReference>
<organism evidence="5 6">
    <name type="scientific">Carboxylicivirga mesophila</name>
    <dbReference type="NCBI Taxonomy" id="1166478"/>
    <lineage>
        <taxon>Bacteria</taxon>
        <taxon>Pseudomonadati</taxon>
        <taxon>Bacteroidota</taxon>
        <taxon>Bacteroidia</taxon>
        <taxon>Marinilabiliales</taxon>
        <taxon>Marinilabiliaceae</taxon>
        <taxon>Carboxylicivirga</taxon>
    </lineage>
</organism>
<evidence type="ECO:0000313" key="6">
    <source>
        <dbReference type="Proteomes" id="UP000721861"/>
    </source>
</evidence>
<dbReference type="CDD" id="cd00146">
    <property type="entry name" value="PKD"/>
    <property type="match status" value="1"/>
</dbReference>
<dbReference type="Proteomes" id="UP000721861">
    <property type="component" value="Unassembled WGS sequence"/>
</dbReference>
<sequence>MGIRIKLIGLTLLSALFIACGDESPQNTYIPDFEIKPHPSDANVFVFRNTTQGEHYYWRWDFGNGERTNRVPVETTEMQGFYPENGTYTVTLTIWGSQSDWSDNKQVSKQVVVENDVFIPAFEVTPVDGKTNTYRLTNTSSGEYDRESWLVNDKVLDKTEQNVEVYFPFEGENKISISLSHGEFEKTMSKILSITEDDPDFRSHYQLVWNDDFDGSIIDKEKWLFETGQHGWGNAEWQNYTDGQNIAISDGTLKIIARKSGEGQQVGDYTSARINSKPSFTYGIFEICAKMPDYQGPGVWPAIWMLGQSIREGTNWPLCGEMDIMEYVSWDPNKTSSAIHIESNNHAKGNAIGSGHVPLETAEEAFHIYGLIWTDTELRFYRDDCSNILLTYKKPANANMDNWPFDQPFYFLLNMAVGGNYGGVHGVDDDIFPATMEVDYVHVYQMK</sequence>
<feature type="domain" description="GH16" evidence="4">
    <location>
        <begin position="211"/>
        <end position="447"/>
    </location>
</feature>
<dbReference type="SUPFAM" id="SSF49299">
    <property type="entry name" value="PKD domain"/>
    <property type="match status" value="1"/>
</dbReference>
<feature type="chain" id="PRO_5046392275" evidence="2">
    <location>
        <begin position="22"/>
        <end position="447"/>
    </location>
</feature>
<dbReference type="InterPro" id="IPR000757">
    <property type="entry name" value="Beta-glucanase-like"/>
</dbReference>
<comment type="similarity">
    <text evidence="1">Belongs to the glycosyl hydrolase 16 family.</text>
</comment>
<dbReference type="Pfam" id="PF00801">
    <property type="entry name" value="PKD"/>
    <property type="match status" value="1"/>
</dbReference>
<evidence type="ECO:0000256" key="1">
    <source>
        <dbReference type="ARBA" id="ARBA00006865"/>
    </source>
</evidence>
<evidence type="ECO:0000256" key="2">
    <source>
        <dbReference type="SAM" id="SignalP"/>
    </source>
</evidence>
<dbReference type="RefSeq" id="WP_212227561.1">
    <property type="nucleotide sequence ID" value="NZ_JAGUCN010000008.1"/>
</dbReference>
<dbReference type="Gene3D" id="2.60.120.200">
    <property type="match status" value="1"/>
</dbReference>
<dbReference type="PANTHER" id="PTHR10963:SF55">
    <property type="entry name" value="GLYCOSIDE HYDROLASE FAMILY 16 PROTEIN"/>
    <property type="match status" value="1"/>
</dbReference>
<dbReference type="Pfam" id="PF00722">
    <property type="entry name" value="Glyco_hydro_16"/>
    <property type="match status" value="1"/>
</dbReference>
<comment type="caution">
    <text evidence="5">The sequence shown here is derived from an EMBL/GenBank/DDBJ whole genome shotgun (WGS) entry which is preliminary data.</text>
</comment>
<dbReference type="CDD" id="cd08023">
    <property type="entry name" value="GH16_laminarinase_like"/>
    <property type="match status" value="1"/>
</dbReference>
<dbReference type="EMBL" id="JAGUCN010000008">
    <property type="protein sequence ID" value="MBS2211423.1"/>
    <property type="molecule type" value="Genomic_DNA"/>
</dbReference>
<feature type="domain" description="PKD" evidence="3">
    <location>
        <begin position="47"/>
        <end position="94"/>
    </location>
</feature>
<dbReference type="PANTHER" id="PTHR10963">
    <property type="entry name" value="GLYCOSYL HYDROLASE-RELATED"/>
    <property type="match status" value="1"/>
</dbReference>
<dbReference type="PROSITE" id="PS51257">
    <property type="entry name" value="PROKAR_LIPOPROTEIN"/>
    <property type="match status" value="1"/>
</dbReference>
<protein>
    <submittedName>
        <fullName evidence="5">Family 16 glycosylhydrolase</fullName>
    </submittedName>
</protein>
<name>A0ABS5K8V3_9BACT</name>
<dbReference type="InterPro" id="IPR050546">
    <property type="entry name" value="Glycosyl_Hydrlase_16"/>
</dbReference>
<evidence type="ECO:0000259" key="3">
    <source>
        <dbReference type="PROSITE" id="PS50093"/>
    </source>
</evidence>
<keyword evidence="6" id="KW-1185">Reference proteome</keyword>
<dbReference type="PROSITE" id="PS51762">
    <property type="entry name" value="GH16_2"/>
    <property type="match status" value="1"/>
</dbReference>
<evidence type="ECO:0000313" key="5">
    <source>
        <dbReference type="EMBL" id="MBS2211423.1"/>
    </source>
</evidence>
<feature type="signal peptide" evidence="2">
    <location>
        <begin position="1"/>
        <end position="21"/>
    </location>
</feature>
<reference evidence="5 6" key="1">
    <citation type="journal article" date="2014" name="Int. J. Syst. Evol. Microbiol.">
        <title>Carboxylicivirga gen. nov. in the family Marinilabiliaceae with two novel species, Carboxylicivirga mesophila sp. nov. and Carboxylicivirga taeanensis sp. nov., and reclassification of Cytophaga fermentans as Saccharicrinis fermentans gen. nov., comb. nov.</title>
        <authorList>
            <person name="Yang S.H."/>
            <person name="Seo H.S."/>
            <person name="Woo J.H."/>
            <person name="Oh H.M."/>
            <person name="Jang H."/>
            <person name="Lee J.H."/>
            <person name="Kim S.J."/>
            <person name="Kwon K.K."/>
        </authorList>
    </citation>
    <scope>NUCLEOTIDE SEQUENCE [LARGE SCALE GENOMIC DNA]</scope>
    <source>
        <strain evidence="5 6">JCM 18290</strain>
    </source>
</reference>
<dbReference type="InterPro" id="IPR013783">
    <property type="entry name" value="Ig-like_fold"/>
</dbReference>
<evidence type="ECO:0000259" key="4">
    <source>
        <dbReference type="PROSITE" id="PS51762"/>
    </source>
</evidence>
<dbReference type="InterPro" id="IPR035986">
    <property type="entry name" value="PKD_dom_sf"/>
</dbReference>